<evidence type="ECO:0000256" key="3">
    <source>
        <dbReference type="ARBA" id="ARBA00022525"/>
    </source>
</evidence>
<keyword evidence="6" id="KW-1185">Reference proteome</keyword>
<organism evidence="5 6">
    <name type="scientific">Rhizophlyctis rosea</name>
    <dbReference type="NCBI Taxonomy" id="64517"/>
    <lineage>
        <taxon>Eukaryota</taxon>
        <taxon>Fungi</taxon>
        <taxon>Fungi incertae sedis</taxon>
        <taxon>Chytridiomycota</taxon>
        <taxon>Chytridiomycota incertae sedis</taxon>
        <taxon>Chytridiomycetes</taxon>
        <taxon>Rhizophlyctidales</taxon>
        <taxon>Rhizophlyctidaceae</taxon>
        <taxon>Rhizophlyctis</taxon>
    </lineage>
</organism>
<feature type="chain" id="PRO_5042166734" evidence="4">
    <location>
        <begin position="19"/>
        <end position="138"/>
    </location>
</feature>
<dbReference type="CDD" id="cd22778">
    <property type="entry name" value="DPBB_CEPL-like"/>
    <property type="match status" value="1"/>
</dbReference>
<evidence type="ECO:0000256" key="4">
    <source>
        <dbReference type="SAM" id="SignalP"/>
    </source>
</evidence>
<name>A0AAD5X427_9FUNG</name>
<evidence type="ECO:0000313" key="6">
    <source>
        <dbReference type="Proteomes" id="UP001212841"/>
    </source>
</evidence>
<reference evidence="5" key="1">
    <citation type="submission" date="2020-05" db="EMBL/GenBank/DDBJ databases">
        <title>Phylogenomic resolution of chytrid fungi.</title>
        <authorList>
            <person name="Stajich J.E."/>
            <person name="Amses K."/>
            <person name="Simmons R."/>
            <person name="Seto K."/>
            <person name="Myers J."/>
            <person name="Bonds A."/>
            <person name="Quandt C.A."/>
            <person name="Barry K."/>
            <person name="Liu P."/>
            <person name="Grigoriev I."/>
            <person name="Longcore J.E."/>
            <person name="James T.Y."/>
        </authorList>
    </citation>
    <scope>NUCLEOTIDE SEQUENCE</scope>
    <source>
        <strain evidence="5">JEL0318</strain>
    </source>
</reference>
<gene>
    <name evidence="5" type="ORF">HK097_010076</name>
</gene>
<dbReference type="InterPro" id="IPR036908">
    <property type="entry name" value="RlpA-like_sf"/>
</dbReference>
<proteinExistence type="inferred from homology"/>
<dbReference type="InterPro" id="IPR010829">
    <property type="entry name" value="Cerato-platanin"/>
</dbReference>
<evidence type="ECO:0000313" key="5">
    <source>
        <dbReference type="EMBL" id="KAJ3048920.1"/>
    </source>
</evidence>
<comment type="caution">
    <text evidence="5">The sequence shown here is derived from an EMBL/GenBank/DDBJ whole genome shotgun (WGS) entry which is preliminary data.</text>
</comment>
<dbReference type="AlphaFoldDB" id="A0AAD5X427"/>
<comment type="similarity">
    <text evidence="2">Belongs to the cerato-platanin family.</text>
</comment>
<protein>
    <submittedName>
        <fullName evidence="5">Uncharacterized protein</fullName>
    </submittedName>
</protein>
<comment type="subcellular location">
    <subcellularLocation>
        <location evidence="1">Secreted</location>
    </subcellularLocation>
</comment>
<dbReference type="Gene3D" id="2.40.40.10">
    <property type="entry name" value="RlpA-like domain"/>
    <property type="match status" value="2"/>
</dbReference>
<dbReference type="GO" id="GO:0005576">
    <property type="term" value="C:extracellular region"/>
    <property type="evidence" value="ECO:0007669"/>
    <property type="project" value="UniProtKB-SubCell"/>
</dbReference>
<evidence type="ECO:0000256" key="1">
    <source>
        <dbReference type="ARBA" id="ARBA00004613"/>
    </source>
</evidence>
<dbReference type="Proteomes" id="UP001212841">
    <property type="component" value="Unassembled WGS sequence"/>
</dbReference>
<dbReference type="EMBL" id="JADGJD010000718">
    <property type="protein sequence ID" value="KAJ3048920.1"/>
    <property type="molecule type" value="Genomic_DNA"/>
</dbReference>
<keyword evidence="3" id="KW-0964">Secreted</keyword>
<accession>A0AAD5X427</accession>
<dbReference type="Pfam" id="PF07249">
    <property type="entry name" value="Cerato-platanin"/>
    <property type="match status" value="2"/>
</dbReference>
<feature type="signal peptide" evidence="4">
    <location>
        <begin position="1"/>
        <end position="18"/>
    </location>
</feature>
<evidence type="ECO:0000256" key="2">
    <source>
        <dbReference type="ARBA" id="ARBA00010421"/>
    </source>
</evidence>
<sequence length="138" mass="14938">MKPFVTLIVSSLLGIASTYPTRCPSRPRPSPNVNITVAYDEIYSDPSTPLTSVACSNGENGLKSKGYTTLSEVPSFPYLAASPFADWNSTEYASSDGFVVGKEALDDLTEGKAEEVGVVDVEWQNVDVWRCGGYDDKK</sequence>
<keyword evidence="4" id="KW-0732">Signal</keyword>